<protein>
    <submittedName>
        <fullName evidence="1">Uncharacterized protein</fullName>
    </submittedName>
</protein>
<name>A0AAW5NS09_9BACE</name>
<dbReference type="RefSeq" id="WP_147343259.1">
    <property type="nucleotide sequence ID" value="NZ_CAJTBR010000004.1"/>
</dbReference>
<sequence>MIIANIIRGIPFMPLFVINIFKANANIAVKPRILLLGNPIATPFAIAVQIIAAKKQISSLSLNGFLKHII</sequence>
<gene>
    <name evidence="1" type="ORF">NXW97_03520</name>
</gene>
<comment type="caution">
    <text evidence="1">The sequence shown here is derived from an EMBL/GenBank/DDBJ whole genome shotgun (WGS) entry which is preliminary data.</text>
</comment>
<organism evidence="1 2">
    <name type="scientific">Bacteroides faecis</name>
    <dbReference type="NCBI Taxonomy" id="674529"/>
    <lineage>
        <taxon>Bacteria</taxon>
        <taxon>Pseudomonadati</taxon>
        <taxon>Bacteroidota</taxon>
        <taxon>Bacteroidia</taxon>
        <taxon>Bacteroidales</taxon>
        <taxon>Bacteroidaceae</taxon>
        <taxon>Bacteroides</taxon>
    </lineage>
</organism>
<evidence type="ECO:0000313" key="1">
    <source>
        <dbReference type="EMBL" id="MCS2791088.1"/>
    </source>
</evidence>
<dbReference type="Proteomes" id="UP001204548">
    <property type="component" value="Unassembled WGS sequence"/>
</dbReference>
<reference evidence="1" key="1">
    <citation type="submission" date="2022-08" db="EMBL/GenBank/DDBJ databases">
        <title>Genome Sequencing of Bacteroides fragilis Group Isolates with Nanopore Technology.</title>
        <authorList>
            <person name="Tisza M.J."/>
            <person name="Smith D."/>
            <person name="Dekker J.P."/>
        </authorList>
    </citation>
    <scope>NUCLEOTIDE SEQUENCE</scope>
    <source>
        <strain evidence="1">BFG-351</strain>
    </source>
</reference>
<dbReference type="AlphaFoldDB" id="A0AAW5NS09"/>
<evidence type="ECO:0000313" key="2">
    <source>
        <dbReference type="Proteomes" id="UP001204548"/>
    </source>
</evidence>
<proteinExistence type="predicted"/>
<dbReference type="EMBL" id="JANUTS010000001">
    <property type="protein sequence ID" value="MCS2791088.1"/>
    <property type="molecule type" value="Genomic_DNA"/>
</dbReference>
<accession>A0AAW5NS09</accession>